<dbReference type="InterPro" id="IPR021109">
    <property type="entry name" value="Peptidase_aspartic_dom_sf"/>
</dbReference>
<evidence type="ECO:0000259" key="3">
    <source>
        <dbReference type="Pfam" id="PF13511"/>
    </source>
</evidence>
<comment type="caution">
    <text evidence="4">The sequence shown here is derived from an EMBL/GenBank/DDBJ whole genome shotgun (WGS) entry which is preliminary data.</text>
</comment>
<feature type="compositionally biased region" description="Low complexity" evidence="1">
    <location>
        <begin position="74"/>
        <end position="86"/>
    </location>
</feature>
<accession>A0A550JIY6</accession>
<dbReference type="Proteomes" id="UP000317155">
    <property type="component" value="Unassembled WGS sequence"/>
</dbReference>
<dbReference type="AlphaFoldDB" id="A0A550JIY6"/>
<evidence type="ECO:0000256" key="2">
    <source>
        <dbReference type="SAM" id="SignalP"/>
    </source>
</evidence>
<reference evidence="4 5" key="1">
    <citation type="submission" date="2019-07" db="EMBL/GenBank/DDBJ databases">
        <title>Insights of Desulfuromonas acetexigens electromicrobiology.</title>
        <authorList>
            <person name="Katuri K."/>
            <person name="Sapireddy V."/>
            <person name="Shaw D.R."/>
            <person name="Saikaly P."/>
        </authorList>
    </citation>
    <scope>NUCLEOTIDE SEQUENCE [LARGE SCALE GENOMIC DNA]</scope>
    <source>
        <strain evidence="4 5">2873</strain>
    </source>
</reference>
<name>A0A550JIY6_9BACT</name>
<dbReference type="CDD" id="cd05483">
    <property type="entry name" value="retropepsin_like_bacteria"/>
    <property type="match status" value="1"/>
</dbReference>
<dbReference type="EMBL" id="VJVV01000002">
    <property type="protein sequence ID" value="TRO83166.1"/>
    <property type="molecule type" value="Genomic_DNA"/>
</dbReference>
<proteinExistence type="predicted"/>
<dbReference type="Gene3D" id="2.40.70.10">
    <property type="entry name" value="Acid Proteases"/>
    <property type="match status" value="1"/>
</dbReference>
<dbReference type="Pfam" id="PF13650">
    <property type="entry name" value="Asp_protease_2"/>
    <property type="match status" value="1"/>
</dbReference>
<dbReference type="RefSeq" id="WP_092055749.1">
    <property type="nucleotide sequence ID" value="NZ_FOJJ01000012.1"/>
</dbReference>
<dbReference type="InterPro" id="IPR034122">
    <property type="entry name" value="Retropepsin-like_bacterial"/>
</dbReference>
<feature type="signal peptide" evidence="2">
    <location>
        <begin position="1"/>
        <end position="22"/>
    </location>
</feature>
<keyword evidence="2" id="KW-0732">Signal</keyword>
<dbReference type="InterPro" id="IPR025392">
    <property type="entry name" value="DUF4124"/>
</dbReference>
<evidence type="ECO:0000256" key="1">
    <source>
        <dbReference type="SAM" id="MobiDB-lite"/>
    </source>
</evidence>
<evidence type="ECO:0000313" key="5">
    <source>
        <dbReference type="Proteomes" id="UP000317155"/>
    </source>
</evidence>
<dbReference type="SUPFAM" id="SSF50630">
    <property type="entry name" value="Acid proteases"/>
    <property type="match status" value="1"/>
</dbReference>
<dbReference type="Pfam" id="PF13511">
    <property type="entry name" value="DUF4124"/>
    <property type="match status" value="1"/>
</dbReference>
<keyword evidence="5" id="KW-1185">Reference proteome</keyword>
<protein>
    <submittedName>
        <fullName evidence="4">DUF4124 domain-containing protein</fullName>
    </submittedName>
</protein>
<feature type="domain" description="DUF4124" evidence="3">
    <location>
        <begin position="12"/>
        <end position="40"/>
    </location>
</feature>
<feature type="region of interest" description="Disordered" evidence="1">
    <location>
        <begin position="68"/>
        <end position="88"/>
    </location>
</feature>
<organism evidence="4 5">
    <name type="scientific">Trichloromonas acetexigens</name>
    <dbReference type="NCBI Taxonomy" id="38815"/>
    <lineage>
        <taxon>Bacteria</taxon>
        <taxon>Pseudomonadati</taxon>
        <taxon>Thermodesulfobacteriota</taxon>
        <taxon>Desulfuromonadia</taxon>
        <taxon>Desulfuromonadales</taxon>
        <taxon>Trichloromonadaceae</taxon>
        <taxon>Trichloromonas</taxon>
    </lineage>
</organism>
<gene>
    <name evidence="4" type="ORF">FL622_03530</name>
</gene>
<dbReference type="OrthoDB" id="5394411at2"/>
<sequence length="228" mass="25799">MLRFAVMLLLPALLIVAGAAQAKIYRYVDGNGVTVFVDDETRIPEAYREQTTSYRSRLDHLSPDKRRALRDQEQQQQTAEQAARAGQRAEEQRQALLHSLETPVTIRGNQVLVPVQVAFARNKADVLLLLDTGASSTVFHRAAVERLQVESEKSGYSQVAGGGVIPTEVVRFQYIKVGPFKVDNARAMVIDHKMTEARFDGLLGMDFLRNLDYRIDYDRQVIRWQPDL</sequence>
<evidence type="ECO:0000313" key="4">
    <source>
        <dbReference type="EMBL" id="TRO83166.1"/>
    </source>
</evidence>
<feature type="chain" id="PRO_5022082714" evidence="2">
    <location>
        <begin position="23"/>
        <end position="228"/>
    </location>
</feature>